<organism evidence="1 2">
    <name type="scientific">Corynebacterium accolens</name>
    <dbReference type="NCBI Taxonomy" id="38284"/>
    <lineage>
        <taxon>Bacteria</taxon>
        <taxon>Bacillati</taxon>
        <taxon>Actinomycetota</taxon>
        <taxon>Actinomycetes</taxon>
        <taxon>Mycobacteriales</taxon>
        <taxon>Corynebacteriaceae</taxon>
        <taxon>Corynebacterium</taxon>
    </lineage>
</organism>
<name>A0ABT7FQD7_9CORY</name>
<dbReference type="Proteomes" id="UP001239414">
    <property type="component" value="Unassembled WGS sequence"/>
</dbReference>
<comment type="caution">
    <text evidence="1">The sequence shown here is derived from an EMBL/GenBank/DDBJ whole genome shotgun (WGS) entry which is preliminary data.</text>
</comment>
<accession>A0ABT7FQD7</accession>
<gene>
    <name evidence="1" type="ORF">QPX34_07145</name>
</gene>
<dbReference type="RefSeq" id="WP_284612709.1">
    <property type="nucleotide sequence ID" value="NZ_CP100380.1"/>
</dbReference>
<sequence>MPVWGKQLPEASSVNRQFAGNNASMVSAHIEAGFTREEAIHIVTSILAAQIKEN</sequence>
<evidence type="ECO:0000313" key="1">
    <source>
        <dbReference type="EMBL" id="MDK4247801.1"/>
    </source>
</evidence>
<protein>
    <submittedName>
        <fullName evidence="1">Uncharacterized protein</fullName>
    </submittedName>
</protein>
<proteinExistence type="predicted"/>
<dbReference type="EMBL" id="JASNUO010000006">
    <property type="protein sequence ID" value="MDK4247801.1"/>
    <property type="molecule type" value="Genomic_DNA"/>
</dbReference>
<reference evidence="1 2" key="1">
    <citation type="submission" date="2023-05" db="EMBL/GenBank/DDBJ databases">
        <title>Metabolic capabilities are highly conserved among human nasal-associated Corynebacterium species in pangenomic analyses.</title>
        <authorList>
            <person name="Tran T.H."/>
            <person name="Roberts A.Q."/>
            <person name="Escapa I.F."/>
            <person name="Gao W."/>
            <person name="Conlan S."/>
            <person name="Kong H."/>
            <person name="Segre J.A."/>
            <person name="Kelly M.S."/>
            <person name="Lemon K.P."/>
        </authorList>
    </citation>
    <scope>NUCLEOTIDE SEQUENCE [LARGE SCALE GENOMIC DNA]</scope>
    <source>
        <strain evidence="1 2">KPL3802</strain>
    </source>
</reference>
<keyword evidence="2" id="KW-1185">Reference proteome</keyword>
<evidence type="ECO:0000313" key="2">
    <source>
        <dbReference type="Proteomes" id="UP001239414"/>
    </source>
</evidence>